<dbReference type="RefSeq" id="WP_153547877.1">
    <property type="nucleotide sequence ID" value="NZ_WIXK01000005.1"/>
</dbReference>
<keyword evidence="3" id="KW-1185">Reference proteome</keyword>
<dbReference type="EMBL" id="WIXK01000005">
    <property type="protein sequence ID" value="MQY43064.1"/>
    <property type="molecule type" value="Genomic_DNA"/>
</dbReference>
<name>A0A844AXG8_9RHOB</name>
<dbReference type="Proteomes" id="UP000436694">
    <property type="component" value="Unassembled WGS sequence"/>
</dbReference>
<comment type="caution">
    <text evidence="2">The sequence shown here is derived from an EMBL/GenBank/DDBJ whole genome shotgun (WGS) entry which is preliminary data.</text>
</comment>
<evidence type="ECO:0000313" key="2">
    <source>
        <dbReference type="EMBL" id="MQY43064.1"/>
    </source>
</evidence>
<feature type="transmembrane region" description="Helical" evidence="1">
    <location>
        <begin position="70"/>
        <end position="93"/>
    </location>
</feature>
<keyword evidence="1" id="KW-0472">Membrane</keyword>
<accession>A0A844AXG8</accession>
<sequence>MKGSFDKPLTGRSKIHEDAEGLRITLPARKRVLPIMFICVWLCVWVVGWMCAFGFLLLLQGGIGMVQAFLFIWLVAWSAGGIWAMVYLGWLLLGREQMTVGQSGVELRRTAGPFSRRKSFATQHISHIRVVEADTSQNFNRNGYSLFSGFSKGAIRFDYGHRTLGFGLEMDAGEAGQLLDLIRSRVPHLAN</sequence>
<dbReference type="AlphaFoldDB" id="A0A844AXG8"/>
<gene>
    <name evidence="2" type="ORF">GG681_10470</name>
</gene>
<keyword evidence="1" id="KW-1133">Transmembrane helix</keyword>
<evidence type="ECO:0000313" key="3">
    <source>
        <dbReference type="Proteomes" id="UP000436694"/>
    </source>
</evidence>
<feature type="transmembrane region" description="Helical" evidence="1">
    <location>
        <begin position="32"/>
        <end position="58"/>
    </location>
</feature>
<proteinExistence type="predicted"/>
<evidence type="ECO:0000256" key="1">
    <source>
        <dbReference type="SAM" id="Phobius"/>
    </source>
</evidence>
<organism evidence="2 3">
    <name type="scientific">Tritonibacter aquimaris</name>
    <dbReference type="NCBI Taxonomy" id="2663379"/>
    <lineage>
        <taxon>Bacteria</taxon>
        <taxon>Pseudomonadati</taxon>
        <taxon>Pseudomonadota</taxon>
        <taxon>Alphaproteobacteria</taxon>
        <taxon>Rhodobacterales</taxon>
        <taxon>Paracoccaceae</taxon>
        <taxon>Tritonibacter</taxon>
    </lineage>
</organism>
<reference evidence="2 3" key="1">
    <citation type="submission" date="2019-10" db="EMBL/GenBank/DDBJ databases">
        <title>Epibacterium sp. nov., isolated from seawater.</title>
        <authorList>
            <person name="Zhang X."/>
            <person name="Li N."/>
        </authorList>
    </citation>
    <scope>NUCLEOTIDE SEQUENCE [LARGE SCALE GENOMIC DNA]</scope>
    <source>
        <strain evidence="2 3">SM1969</strain>
    </source>
</reference>
<keyword evidence="1" id="KW-0812">Transmembrane</keyword>
<protein>
    <submittedName>
        <fullName evidence="2">Uncharacterized protein</fullName>
    </submittedName>
</protein>